<proteinExistence type="predicted"/>
<dbReference type="Proteomes" id="UP000422108">
    <property type="component" value="Chromosome"/>
</dbReference>
<sequence length="49" mass="5569">MIQIQIQIQIEIGIAIEIEKKWDGDMQTGCLTTWETGKPGTVYCPFVNQ</sequence>
<evidence type="ECO:0000313" key="2">
    <source>
        <dbReference type="Proteomes" id="UP000422108"/>
    </source>
</evidence>
<gene>
    <name evidence="1" type="ORF">DSCOOX_11160</name>
</gene>
<accession>A0A5K8A651</accession>
<evidence type="ECO:0000313" key="1">
    <source>
        <dbReference type="EMBL" id="BBO87936.1"/>
    </source>
</evidence>
<dbReference type="AlphaFoldDB" id="A0A5K8A651"/>
<keyword evidence="2" id="KW-1185">Reference proteome</keyword>
<protein>
    <submittedName>
        <fullName evidence="1">Uncharacterized protein</fullName>
    </submittedName>
</protein>
<dbReference type="EMBL" id="AP021879">
    <property type="protein sequence ID" value="BBO87936.1"/>
    <property type="molecule type" value="Genomic_DNA"/>
</dbReference>
<name>A0A5K8A651_9BACT</name>
<reference evidence="1 2" key="1">
    <citation type="submission" date="2019-11" db="EMBL/GenBank/DDBJ databases">
        <title>Comparative genomics of hydrocarbon-degrading Desulfosarcina strains.</title>
        <authorList>
            <person name="Watanabe M."/>
            <person name="Kojima H."/>
            <person name="Fukui M."/>
        </authorList>
    </citation>
    <scope>NUCLEOTIDE SEQUENCE [LARGE SCALE GENOMIC DNA]</scope>
    <source>
        <strain evidence="2">oXyS1</strain>
    </source>
</reference>
<organism evidence="1 2">
    <name type="scientific">Desulfosarcina ovata subsp. ovata</name>
    <dbReference type="NCBI Taxonomy" id="2752305"/>
    <lineage>
        <taxon>Bacteria</taxon>
        <taxon>Pseudomonadati</taxon>
        <taxon>Thermodesulfobacteriota</taxon>
        <taxon>Desulfobacteria</taxon>
        <taxon>Desulfobacterales</taxon>
        <taxon>Desulfosarcinaceae</taxon>
        <taxon>Desulfosarcina</taxon>
    </lineage>
</organism>